<evidence type="ECO:0000313" key="2">
    <source>
        <dbReference type="EMBL" id="GMA95013.1"/>
    </source>
</evidence>
<evidence type="ECO:0000313" key="3">
    <source>
        <dbReference type="Proteomes" id="UP001157034"/>
    </source>
</evidence>
<sequence>MPLARTPAPLLEAPPGQNRPSGATCEYTPVAASTTSRGATALITSVVPSTPTVSPSRTAPVAICPVAPSVIPDTITTPVGRPQSAGRDTSPITRPGPTRSGRWSRGIPTTASAAASQAAVTGSIPLFSACEVSEGSSRPASAAITTSGENT</sequence>
<accession>A0ABQ6K636</accession>
<protein>
    <submittedName>
        <fullName evidence="2">Uncharacterized protein</fullName>
    </submittedName>
</protein>
<evidence type="ECO:0000256" key="1">
    <source>
        <dbReference type="SAM" id="MobiDB-lite"/>
    </source>
</evidence>
<feature type="region of interest" description="Disordered" evidence="1">
    <location>
        <begin position="1"/>
        <end position="26"/>
    </location>
</feature>
<name>A0ABQ6K636_9MICO</name>
<reference evidence="3" key="1">
    <citation type="journal article" date="2019" name="Int. J. Syst. Evol. Microbiol.">
        <title>The Global Catalogue of Microorganisms (GCM) 10K type strain sequencing project: providing services to taxonomists for standard genome sequencing and annotation.</title>
        <authorList>
            <consortium name="The Broad Institute Genomics Platform"/>
            <consortium name="The Broad Institute Genome Sequencing Center for Infectious Disease"/>
            <person name="Wu L."/>
            <person name="Ma J."/>
        </authorList>
    </citation>
    <scope>NUCLEOTIDE SEQUENCE [LARGE SCALE GENOMIC DNA]</scope>
    <source>
        <strain evidence="3">NBRC 108894</strain>
    </source>
</reference>
<comment type="caution">
    <text evidence="2">The sequence shown here is derived from an EMBL/GenBank/DDBJ whole genome shotgun (WGS) entry which is preliminary data.</text>
</comment>
<keyword evidence="3" id="KW-1185">Reference proteome</keyword>
<dbReference type="EMBL" id="BSVB01000001">
    <property type="protein sequence ID" value="GMA95013.1"/>
    <property type="molecule type" value="Genomic_DNA"/>
</dbReference>
<feature type="region of interest" description="Disordered" evidence="1">
    <location>
        <begin position="74"/>
        <end position="106"/>
    </location>
</feature>
<dbReference type="Proteomes" id="UP001157034">
    <property type="component" value="Unassembled WGS sequence"/>
</dbReference>
<proteinExistence type="predicted"/>
<gene>
    <name evidence="2" type="ORF">GCM10025881_18370</name>
</gene>
<organism evidence="2 3">
    <name type="scientific">Pseudolysinimonas kribbensis</name>
    <dbReference type="NCBI Taxonomy" id="433641"/>
    <lineage>
        <taxon>Bacteria</taxon>
        <taxon>Bacillati</taxon>
        <taxon>Actinomycetota</taxon>
        <taxon>Actinomycetes</taxon>
        <taxon>Micrococcales</taxon>
        <taxon>Microbacteriaceae</taxon>
        <taxon>Pseudolysinimonas</taxon>
    </lineage>
</organism>